<evidence type="ECO:0000256" key="7">
    <source>
        <dbReference type="ARBA" id="ARBA00022741"/>
    </source>
</evidence>
<dbReference type="InterPro" id="IPR014729">
    <property type="entry name" value="Rossmann-like_a/b/a_fold"/>
</dbReference>
<feature type="binding site" evidence="9">
    <location>
        <position position="90"/>
    </location>
    <ligand>
        <name>L-citrulline</name>
        <dbReference type="ChEBI" id="CHEBI:57743"/>
    </ligand>
</feature>
<dbReference type="PROSITE" id="PS00565">
    <property type="entry name" value="ARGININOSUCCIN_SYN_2"/>
    <property type="match status" value="1"/>
</dbReference>
<evidence type="ECO:0000256" key="5">
    <source>
        <dbReference type="ARBA" id="ARBA00022598"/>
    </source>
</evidence>
<dbReference type="EC" id="6.3.4.5" evidence="3 9"/>
<evidence type="ECO:0000256" key="2">
    <source>
        <dbReference type="ARBA" id="ARBA00011881"/>
    </source>
</evidence>
<dbReference type="PANTHER" id="PTHR11587">
    <property type="entry name" value="ARGININOSUCCINATE SYNTHASE"/>
    <property type="match status" value="1"/>
</dbReference>
<evidence type="ECO:0000256" key="1">
    <source>
        <dbReference type="ARBA" id="ARBA00004967"/>
    </source>
</evidence>
<protein>
    <recommendedName>
        <fullName evidence="3 9">Argininosuccinate synthase</fullName>
        <ecNumber evidence="3 9">6.3.4.5</ecNumber>
    </recommendedName>
    <alternativeName>
        <fullName evidence="9">Citrulline--aspartate ligase</fullName>
    </alternativeName>
</protein>
<feature type="binding site" evidence="9">
    <location>
        <position position="178"/>
    </location>
    <ligand>
        <name>L-citrulline</name>
        <dbReference type="ChEBI" id="CHEBI:57743"/>
    </ligand>
</feature>
<evidence type="ECO:0000256" key="3">
    <source>
        <dbReference type="ARBA" id="ARBA00012286"/>
    </source>
</evidence>
<keyword evidence="8 9" id="KW-0067">ATP-binding</keyword>
<dbReference type="GO" id="GO:0004055">
    <property type="term" value="F:argininosuccinate synthase activity"/>
    <property type="evidence" value="ECO:0007669"/>
    <property type="project" value="UniProtKB-UniRule"/>
</dbReference>
<keyword evidence="7 9" id="KW-0547">Nucleotide-binding</keyword>
<sequence length="409" mass="44527">MKKKVVLAYSGGLDTSVICHWLASKGHDVVCVTVDVGQPGLDAAALEKKALASGASKFRFVDAKGDFVKGVFQCVKAEAKYEHRYLLGTSIARPFITEKLVEVAQEEGTHLLAHGATGKGNDQCRFELSAYALMPEAEIIAPWRNQEFRALISGRKEAIAYAEQHGIPVKATYAQPWSTDENLAHVSTEAGKLEDPGFPAPDAVCSLIAPLSQTTDQPETLSIGFEDGFPVSVNGQSLPPVELLTLLNAVGGKHGVGWLDMVENRFVGIKSRGVYQAPGQTLLYAAHRDLEGLTMDRDVMHLRDQLSVRYAELVYNGYWFSSELMALNAFVDQSQQGVSGEVQLQLFKGHAQPISRKSVHSLYDESVSTMEGGGSFDQDDSTGFLKIKGLPFKVQARLSRKRAQAVARA</sequence>
<dbReference type="FunFam" id="3.90.1260.10:FF:000007">
    <property type="entry name" value="Argininosuccinate synthase"/>
    <property type="match status" value="1"/>
</dbReference>
<feature type="binding site" evidence="9">
    <location>
        <position position="122"/>
    </location>
    <ligand>
        <name>L-aspartate</name>
        <dbReference type="ChEBI" id="CHEBI:29991"/>
    </ligand>
</feature>
<dbReference type="InterPro" id="IPR024074">
    <property type="entry name" value="AS_cat/multimer_dom_body"/>
</dbReference>
<comment type="subunit">
    <text evidence="2 9">Homotetramer.</text>
</comment>
<dbReference type="HAMAP" id="MF_00005">
    <property type="entry name" value="Arg_succ_synth_type1"/>
    <property type="match status" value="1"/>
</dbReference>
<feature type="binding site" evidence="9">
    <location>
        <position position="121"/>
    </location>
    <ligand>
        <name>L-aspartate</name>
        <dbReference type="ChEBI" id="CHEBI:29991"/>
    </ligand>
</feature>
<dbReference type="PROSITE" id="PS00564">
    <property type="entry name" value="ARGININOSUCCIN_SYN_1"/>
    <property type="match status" value="1"/>
</dbReference>
<dbReference type="CDD" id="cd01999">
    <property type="entry name" value="ASS"/>
    <property type="match status" value="1"/>
</dbReference>
<feature type="binding site" evidence="9">
    <location>
        <position position="187"/>
    </location>
    <ligand>
        <name>L-citrulline</name>
        <dbReference type="ChEBI" id="CHEBI:57743"/>
    </ligand>
</feature>
<dbReference type="Pfam" id="PF00764">
    <property type="entry name" value="Arginosuc_synth"/>
    <property type="match status" value="1"/>
</dbReference>
<dbReference type="GO" id="GO:0006526">
    <property type="term" value="P:L-arginine biosynthetic process"/>
    <property type="evidence" value="ECO:0007669"/>
    <property type="project" value="UniProtKB-UniRule"/>
</dbReference>
<evidence type="ECO:0000256" key="9">
    <source>
        <dbReference type="HAMAP-Rule" id="MF_00005"/>
    </source>
</evidence>
<feature type="binding site" evidence="9">
    <location>
        <begin position="8"/>
        <end position="16"/>
    </location>
    <ligand>
        <name>ATP</name>
        <dbReference type="ChEBI" id="CHEBI:30616"/>
    </ligand>
</feature>
<keyword evidence="6 9" id="KW-0028">Amino-acid biosynthesis</keyword>
<dbReference type="SUPFAM" id="SSF52402">
    <property type="entry name" value="Adenine nucleotide alpha hydrolases-like"/>
    <property type="match status" value="1"/>
</dbReference>
<feature type="domain" description="Arginosuccinate synthase-like N-terminal" evidence="10">
    <location>
        <begin position="4"/>
        <end position="168"/>
    </location>
</feature>
<evidence type="ECO:0000259" key="11">
    <source>
        <dbReference type="Pfam" id="PF20979"/>
    </source>
</evidence>
<dbReference type="Proteomes" id="UP000678237">
    <property type="component" value="Unassembled WGS sequence"/>
</dbReference>
<feature type="binding site" evidence="9">
    <location>
        <position position="117"/>
    </location>
    <ligand>
        <name>L-aspartate</name>
        <dbReference type="ChEBI" id="CHEBI:29991"/>
    </ligand>
</feature>
<organism evidence="12 13">
    <name type="scientific">Candidatus Iainarchaeum sp</name>
    <dbReference type="NCBI Taxonomy" id="3101447"/>
    <lineage>
        <taxon>Archaea</taxon>
        <taxon>Candidatus Iainarchaeota</taxon>
        <taxon>Candidatus Iainarchaeia</taxon>
        <taxon>Candidatus Iainarchaeales</taxon>
        <taxon>Candidatus Iainarchaeaceae</taxon>
        <taxon>Candidatus Iainarchaeum</taxon>
    </lineage>
</organism>
<dbReference type="GO" id="GO:0005737">
    <property type="term" value="C:cytoplasm"/>
    <property type="evidence" value="ECO:0007669"/>
    <property type="project" value="UniProtKB-SubCell"/>
</dbReference>
<comment type="caution">
    <text evidence="9">Lacks conserved residue(s) required for the propagation of feature annotation.</text>
</comment>
<feature type="domain" description="Arginosuccinate synthase C-terminal" evidence="11">
    <location>
        <begin position="177"/>
        <end position="394"/>
    </location>
</feature>
<proteinExistence type="inferred from homology"/>
<feature type="binding site" evidence="9">
    <location>
        <position position="275"/>
    </location>
    <ligand>
        <name>L-citrulline</name>
        <dbReference type="ChEBI" id="CHEBI:57743"/>
    </ligand>
</feature>
<dbReference type="InterPro" id="IPR048267">
    <property type="entry name" value="Arginosuc_syn_N"/>
</dbReference>
<dbReference type="GO" id="GO:0000053">
    <property type="term" value="P:argininosuccinate metabolic process"/>
    <property type="evidence" value="ECO:0007669"/>
    <property type="project" value="TreeGrafter"/>
</dbReference>
<evidence type="ECO:0000256" key="4">
    <source>
        <dbReference type="ARBA" id="ARBA00022571"/>
    </source>
</evidence>
<dbReference type="Pfam" id="PF20979">
    <property type="entry name" value="Arginosuc_syn_C"/>
    <property type="match status" value="1"/>
</dbReference>
<comment type="pathway">
    <text evidence="1 9">Amino-acid biosynthesis; L-arginine biosynthesis; L-arginine from L-ornithine and carbamoyl phosphate: step 2/3.</text>
</comment>
<reference evidence="12" key="1">
    <citation type="submission" date="2021-03" db="EMBL/GenBank/DDBJ databases">
        <authorList>
            <person name="Jaffe A."/>
        </authorList>
    </citation>
    <scope>NUCLEOTIDE SEQUENCE</scope>
    <source>
        <strain evidence="12">RIFCSPLOWO2_01_FULL_58_19</strain>
    </source>
</reference>
<dbReference type="FunFam" id="3.40.50.620:FF:000019">
    <property type="entry name" value="Argininosuccinate synthase"/>
    <property type="match status" value="1"/>
</dbReference>
<dbReference type="AlphaFoldDB" id="A0A8T4L9M8"/>
<comment type="caution">
    <text evidence="12">The sequence shown here is derived from an EMBL/GenBank/DDBJ whole genome shotgun (WGS) entry which is preliminary data.</text>
</comment>
<comment type="similarity">
    <text evidence="9">Belongs to the argininosuccinate synthase family. Type 1 subfamily.</text>
</comment>
<dbReference type="NCBIfam" id="NF001770">
    <property type="entry name" value="PRK00509.1"/>
    <property type="match status" value="1"/>
</dbReference>
<comment type="subcellular location">
    <subcellularLocation>
        <location evidence="9">Cytoplasm</location>
    </subcellularLocation>
</comment>
<dbReference type="EMBL" id="JAGVWE010000002">
    <property type="protein sequence ID" value="MBS3062259.1"/>
    <property type="molecule type" value="Genomic_DNA"/>
</dbReference>
<keyword evidence="5 9" id="KW-0436">Ligase</keyword>
<evidence type="ECO:0000313" key="12">
    <source>
        <dbReference type="EMBL" id="MBS3062259.1"/>
    </source>
</evidence>
<gene>
    <name evidence="9" type="primary">argG</name>
    <name evidence="12" type="ORF">J4203_00150</name>
</gene>
<dbReference type="InterPro" id="IPR001518">
    <property type="entry name" value="Arginosuc_synth"/>
</dbReference>
<evidence type="ECO:0000256" key="6">
    <source>
        <dbReference type="ARBA" id="ARBA00022605"/>
    </source>
</evidence>
<name>A0A8T4L9M8_9ARCH</name>
<dbReference type="Gene3D" id="3.40.50.620">
    <property type="entry name" value="HUPs"/>
    <property type="match status" value="1"/>
</dbReference>
<dbReference type="GO" id="GO:0005524">
    <property type="term" value="F:ATP binding"/>
    <property type="evidence" value="ECO:0007669"/>
    <property type="project" value="UniProtKB-UniRule"/>
</dbReference>
<accession>A0A8T4L9M8</accession>
<dbReference type="InterPro" id="IPR023434">
    <property type="entry name" value="Arginosuc_synth_type_1_subfam"/>
</dbReference>
<keyword evidence="9" id="KW-0963">Cytoplasm</keyword>
<feature type="binding site" evidence="9">
    <location>
        <position position="125"/>
    </location>
    <ligand>
        <name>L-citrulline</name>
        <dbReference type="ChEBI" id="CHEBI:57743"/>
    </ligand>
</feature>
<keyword evidence="4 9" id="KW-0055">Arginine biosynthesis</keyword>
<dbReference type="InterPro" id="IPR048268">
    <property type="entry name" value="Arginosuc_syn_C"/>
</dbReference>
<feature type="binding site" evidence="9">
    <location>
        <position position="121"/>
    </location>
    <ligand>
        <name>L-citrulline</name>
        <dbReference type="ChEBI" id="CHEBI:57743"/>
    </ligand>
</feature>
<comment type="catalytic activity">
    <reaction evidence="9">
        <text>L-citrulline + L-aspartate + ATP = 2-(N(omega)-L-arginino)succinate + AMP + diphosphate + H(+)</text>
        <dbReference type="Rhea" id="RHEA:10932"/>
        <dbReference type="ChEBI" id="CHEBI:15378"/>
        <dbReference type="ChEBI" id="CHEBI:29991"/>
        <dbReference type="ChEBI" id="CHEBI:30616"/>
        <dbReference type="ChEBI" id="CHEBI:33019"/>
        <dbReference type="ChEBI" id="CHEBI:57472"/>
        <dbReference type="ChEBI" id="CHEBI:57743"/>
        <dbReference type="ChEBI" id="CHEBI:456215"/>
        <dbReference type="EC" id="6.3.4.5"/>
    </reaction>
</comment>
<evidence type="ECO:0000259" key="10">
    <source>
        <dbReference type="Pfam" id="PF00764"/>
    </source>
</evidence>
<dbReference type="SUPFAM" id="SSF69864">
    <property type="entry name" value="Argininosuccinate synthetase, C-terminal domain"/>
    <property type="match status" value="1"/>
</dbReference>
<evidence type="ECO:0000256" key="8">
    <source>
        <dbReference type="ARBA" id="ARBA00022840"/>
    </source>
</evidence>
<evidence type="ECO:0000313" key="13">
    <source>
        <dbReference type="Proteomes" id="UP000678237"/>
    </source>
</evidence>
<dbReference type="InterPro" id="IPR018223">
    <property type="entry name" value="Arginosuc_synth_CS"/>
</dbReference>
<dbReference type="GO" id="GO:0000050">
    <property type="term" value="P:urea cycle"/>
    <property type="evidence" value="ECO:0007669"/>
    <property type="project" value="TreeGrafter"/>
</dbReference>
<dbReference type="NCBIfam" id="TIGR00032">
    <property type="entry name" value="argG"/>
    <property type="match status" value="1"/>
</dbReference>
<feature type="binding site" evidence="9">
    <location>
        <position position="263"/>
    </location>
    <ligand>
        <name>L-citrulline</name>
        <dbReference type="ChEBI" id="CHEBI:57743"/>
    </ligand>
</feature>
<feature type="binding site" evidence="9">
    <location>
        <position position="115"/>
    </location>
    <ligand>
        <name>ATP</name>
        <dbReference type="ChEBI" id="CHEBI:30616"/>
    </ligand>
</feature>
<dbReference type="Gene3D" id="3.90.1260.10">
    <property type="entry name" value="Argininosuccinate synthetase, chain A, domain 2"/>
    <property type="match status" value="1"/>
</dbReference>
<reference evidence="12" key="2">
    <citation type="submission" date="2021-05" db="EMBL/GenBank/DDBJ databases">
        <title>Protein family content uncovers lineage relationships and bacterial pathway maintenance mechanisms in DPANN archaea.</title>
        <authorList>
            <person name="Castelle C.J."/>
            <person name="Meheust R."/>
            <person name="Jaffe A.L."/>
            <person name="Seitz K."/>
            <person name="Gong X."/>
            <person name="Baker B.J."/>
            <person name="Banfield J.F."/>
        </authorList>
    </citation>
    <scope>NUCLEOTIDE SEQUENCE</scope>
    <source>
        <strain evidence="12">RIFCSPLOWO2_01_FULL_58_19</strain>
    </source>
</reference>
<dbReference type="PANTHER" id="PTHR11587:SF2">
    <property type="entry name" value="ARGININOSUCCINATE SYNTHASE"/>
    <property type="match status" value="1"/>
</dbReference>
<feature type="binding site" evidence="9">
    <location>
        <position position="85"/>
    </location>
    <ligand>
        <name>L-citrulline</name>
        <dbReference type="ChEBI" id="CHEBI:57743"/>
    </ligand>
</feature>